<name>A0A423PU11_9GAMM</name>
<feature type="signal peptide" evidence="1">
    <location>
        <begin position="1"/>
        <end position="26"/>
    </location>
</feature>
<dbReference type="OrthoDB" id="1491713at2"/>
<comment type="caution">
    <text evidence="2">The sequence shown here is derived from an EMBL/GenBank/DDBJ whole genome shotgun (WGS) entry which is preliminary data.</text>
</comment>
<dbReference type="Proteomes" id="UP000285310">
    <property type="component" value="Unassembled WGS sequence"/>
</dbReference>
<sequence>MPYNKTRYTAALLATLAASLPVAGFAQPENEAGGDSGQSCFNGYAYTLDGGDYRYTEHHELSRQAGKITDWDVTYVGRDGQVVATKHMDFSASQTVPVYEMKMPESGYLEGISHDDGTWTMYKRDSANAERQTETFTIDPPMAADSGFNQLVRNRFDALQSGQTVKFKFAAAGRQSVIDLKASKTGTTTFEDQPAVVFTAKLDMFLVNHLVQSLKLTYDPDTQRLVQYEGIGNIHNDAGEVYPVRVSYYDKMPAVAADNGAPAPACGSISAS</sequence>
<dbReference type="InParanoid" id="A0A423PU11"/>
<dbReference type="AlphaFoldDB" id="A0A423PU11"/>
<organism evidence="2 3">
    <name type="scientific">Salinisphaera japonica YTM-1</name>
    <dbReference type="NCBI Taxonomy" id="1209778"/>
    <lineage>
        <taxon>Bacteria</taxon>
        <taxon>Pseudomonadati</taxon>
        <taxon>Pseudomonadota</taxon>
        <taxon>Gammaproteobacteria</taxon>
        <taxon>Salinisphaerales</taxon>
        <taxon>Salinisphaeraceae</taxon>
        <taxon>Salinisphaera</taxon>
    </lineage>
</organism>
<evidence type="ECO:0000313" key="2">
    <source>
        <dbReference type="EMBL" id="ROO29096.1"/>
    </source>
</evidence>
<dbReference type="RefSeq" id="WP_123657885.1">
    <property type="nucleotide sequence ID" value="NZ_AYKG01000017.1"/>
</dbReference>
<accession>A0A423PU11</accession>
<evidence type="ECO:0000256" key="1">
    <source>
        <dbReference type="SAM" id="SignalP"/>
    </source>
</evidence>
<feature type="chain" id="PRO_5019369726" evidence="1">
    <location>
        <begin position="27"/>
        <end position="272"/>
    </location>
</feature>
<protein>
    <submittedName>
        <fullName evidence="2">Uncharacterized protein</fullName>
    </submittedName>
</protein>
<reference evidence="2 3" key="1">
    <citation type="submission" date="2013-10" db="EMBL/GenBank/DDBJ databases">
        <title>Salinisphaera japonica YTM-1 Genome Sequencing.</title>
        <authorList>
            <person name="Lai Q."/>
            <person name="Li C."/>
            <person name="Shao Z."/>
        </authorList>
    </citation>
    <scope>NUCLEOTIDE SEQUENCE [LARGE SCALE GENOMIC DNA]</scope>
    <source>
        <strain evidence="2 3">YTM-1</strain>
    </source>
</reference>
<proteinExistence type="predicted"/>
<evidence type="ECO:0000313" key="3">
    <source>
        <dbReference type="Proteomes" id="UP000285310"/>
    </source>
</evidence>
<dbReference type="EMBL" id="AYKG01000017">
    <property type="protein sequence ID" value="ROO29096.1"/>
    <property type="molecule type" value="Genomic_DNA"/>
</dbReference>
<keyword evidence="3" id="KW-1185">Reference proteome</keyword>
<gene>
    <name evidence="2" type="ORF">SAJA_06790</name>
</gene>
<keyword evidence="1" id="KW-0732">Signal</keyword>